<dbReference type="InterPro" id="IPR051690">
    <property type="entry name" value="PseI-like"/>
</dbReference>
<dbReference type="PANTHER" id="PTHR42966:SF1">
    <property type="entry name" value="SIALIC ACID SYNTHASE"/>
    <property type="match status" value="1"/>
</dbReference>
<protein>
    <recommendedName>
        <fullName evidence="1">AFP-like domain-containing protein</fullName>
    </recommendedName>
</protein>
<dbReference type="SUPFAM" id="SSF51269">
    <property type="entry name" value="AFP III-like domain"/>
    <property type="match status" value="1"/>
</dbReference>
<dbReference type="InterPro" id="IPR006190">
    <property type="entry name" value="SAF_AFP_Neu5Ac"/>
</dbReference>
<dbReference type="InterPro" id="IPR013785">
    <property type="entry name" value="Aldolase_TIM"/>
</dbReference>
<accession>A0A1F6CNI1</accession>
<dbReference type="GO" id="GO:0047444">
    <property type="term" value="F:N-acylneuraminate-9-phosphate synthase activity"/>
    <property type="evidence" value="ECO:0007669"/>
    <property type="project" value="TreeGrafter"/>
</dbReference>
<dbReference type="PROSITE" id="PS50844">
    <property type="entry name" value="AFP_LIKE"/>
    <property type="match status" value="1"/>
</dbReference>
<reference evidence="2 3" key="1">
    <citation type="journal article" date="2016" name="Nat. Commun.">
        <title>Thousands of microbial genomes shed light on interconnected biogeochemical processes in an aquifer system.</title>
        <authorList>
            <person name="Anantharaman K."/>
            <person name="Brown C.T."/>
            <person name="Hug L.A."/>
            <person name="Sharon I."/>
            <person name="Castelle C.J."/>
            <person name="Probst A.J."/>
            <person name="Thomas B.C."/>
            <person name="Singh A."/>
            <person name="Wilkins M.J."/>
            <person name="Karaoz U."/>
            <person name="Brodie E.L."/>
            <person name="Williams K.H."/>
            <person name="Hubbard S.S."/>
            <person name="Banfield J.F."/>
        </authorList>
    </citation>
    <scope>NUCLEOTIDE SEQUENCE [LARGE SCALE GENOMIC DNA]</scope>
</reference>
<dbReference type="GO" id="GO:0016051">
    <property type="term" value="P:carbohydrate biosynthetic process"/>
    <property type="evidence" value="ECO:0007669"/>
    <property type="project" value="InterPro"/>
</dbReference>
<evidence type="ECO:0000313" key="3">
    <source>
        <dbReference type="Proteomes" id="UP000176445"/>
    </source>
</evidence>
<name>A0A1F6CNI1_9BACT</name>
<dbReference type="CDD" id="cd11615">
    <property type="entry name" value="SAF_NeuB_like"/>
    <property type="match status" value="1"/>
</dbReference>
<comment type="caution">
    <text evidence="2">The sequence shown here is derived from an EMBL/GenBank/DDBJ whole genome shotgun (WGS) entry which is preliminary data.</text>
</comment>
<organism evidence="2 3">
    <name type="scientific">Candidatus Kaiserbacteria bacterium RIFCSPHIGHO2_01_FULL_54_36b</name>
    <dbReference type="NCBI Taxonomy" id="1798483"/>
    <lineage>
        <taxon>Bacteria</taxon>
        <taxon>Candidatus Kaiseribacteriota</taxon>
    </lineage>
</organism>
<dbReference type="SMART" id="SM00858">
    <property type="entry name" value="SAF"/>
    <property type="match status" value="1"/>
</dbReference>
<dbReference type="InterPro" id="IPR013974">
    <property type="entry name" value="SAF"/>
</dbReference>
<dbReference type="InterPro" id="IPR036732">
    <property type="entry name" value="AFP_Neu5c_C_sf"/>
</dbReference>
<gene>
    <name evidence="2" type="ORF">A2704_05045</name>
</gene>
<dbReference type="InterPro" id="IPR013132">
    <property type="entry name" value="PseI/NeuA/B-like_N"/>
</dbReference>
<dbReference type="AlphaFoldDB" id="A0A1F6CNI1"/>
<dbReference type="Gene3D" id="3.90.1210.10">
    <property type="entry name" value="Antifreeze-like/N-acetylneuraminic acid synthase C-terminal domain"/>
    <property type="match status" value="1"/>
</dbReference>
<dbReference type="Pfam" id="PF08666">
    <property type="entry name" value="SAF"/>
    <property type="match status" value="1"/>
</dbReference>
<sequence>MVGYGHPTYFIAEVGINHNGDFFLAKRAVERAAKAGAHAVKFQRRAVQDLWVKEVRDLPQTRNELQGYTYGEYKAAAELKDDAFPKLMEFAGSFGIDFFVTPFEEKSVDFLETIDMPFYKISSFEITNIPLIEYIARLKKPIILSTGMATLEEVDEAVITVLKHHGNLLLMHCVSVYPSPDDVINLKTMVEFRDRYAPIPVGYSGHEQDILPSLAAVALGAPIVERHLTLSHNLPGPDHATVSLDPDQFAELVRDAGRVWRILGTGGKDLIDLEKPVRDKHAKSIVTKRRIPKGTIITRDMVTFKCPGYGFKPTETSLVVGKRAAIDIEDDTLIKREHIE</sequence>
<dbReference type="Gene3D" id="3.20.20.70">
    <property type="entry name" value="Aldolase class I"/>
    <property type="match status" value="1"/>
</dbReference>
<dbReference type="Pfam" id="PF03102">
    <property type="entry name" value="NeuB"/>
    <property type="match status" value="1"/>
</dbReference>
<dbReference type="InterPro" id="IPR057736">
    <property type="entry name" value="SAF_PseI/NeuA/NeuB"/>
</dbReference>
<evidence type="ECO:0000313" key="2">
    <source>
        <dbReference type="EMBL" id="OGG50610.1"/>
    </source>
</evidence>
<dbReference type="PANTHER" id="PTHR42966">
    <property type="entry name" value="N-ACETYLNEURAMINATE SYNTHASE"/>
    <property type="match status" value="1"/>
</dbReference>
<proteinExistence type="predicted"/>
<dbReference type="SUPFAM" id="SSF51569">
    <property type="entry name" value="Aldolase"/>
    <property type="match status" value="1"/>
</dbReference>
<feature type="domain" description="AFP-like" evidence="1">
    <location>
        <begin position="284"/>
        <end position="340"/>
    </location>
</feature>
<dbReference type="EMBL" id="MFKW01000047">
    <property type="protein sequence ID" value="OGG50610.1"/>
    <property type="molecule type" value="Genomic_DNA"/>
</dbReference>
<dbReference type="Proteomes" id="UP000176445">
    <property type="component" value="Unassembled WGS sequence"/>
</dbReference>
<evidence type="ECO:0000259" key="1">
    <source>
        <dbReference type="PROSITE" id="PS50844"/>
    </source>
</evidence>